<comment type="similarity">
    <text evidence="3 10 13">Belongs to the IPP transferase family.</text>
</comment>
<keyword evidence="15" id="KW-1185">Reference proteome</keyword>
<evidence type="ECO:0000256" key="3">
    <source>
        <dbReference type="ARBA" id="ARBA00005842"/>
    </source>
</evidence>
<comment type="caution">
    <text evidence="14">The sequence shown here is derived from an EMBL/GenBank/DDBJ whole genome shotgun (WGS) entry which is preliminary data.</text>
</comment>
<comment type="function">
    <text evidence="2 10 12">Catalyzes the transfer of a dimethylallyl group onto the adenine at position 37 in tRNAs that read codons beginning with uridine, leading to the formation of N6-(dimethylallyl)adenosine (i(6)A).</text>
</comment>
<keyword evidence="4 10" id="KW-0808">Transferase</keyword>
<dbReference type="GO" id="GO:0052381">
    <property type="term" value="F:tRNA dimethylallyltransferase activity"/>
    <property type="evidence" value="ECO:0007669"/>
    <property type="project" value="UniProtKB-EC"/>
</dbReference>
<dbReference type="RefSeq" id="WP_289474351.1">
    <property type="nucleotide sequence ID" value="NZ_JAUCMN010000008.1"/>
</dbReference>
<dbReference type="NCBIfam" id="TIGR00174">
    <property type="entry name" value="miaA"/>
    <property type="match status" value="1"/>
</dbReference>
<name>A0ABT7TSC6_9MICO</name>
<evidence type="ECO:0000256" key="4">
    <source>
        <dbReference type="ARBA" id="ARBA00022679"/>
    </source>
</evidence>
<organism evidence="14 15">
    <name type="scientific">Curtobacterium caseinilyticum</name>
    <dbReference type="NCBI Taxonomy" id="3055137"/>
    <lineage>
        <taxon>Bacteria</taxon>
        <taxon>Bacillati</taxon>
        <taxon>Actinomycetota</taxon>
        <taxon>Actinomycetes</taxon>
        <taxon>Micrococcales</taxon>
        <taxon>Microbacteriaceae</taxon>
        <taxon>Curtobacterium</taxon>
    </lineage>
</organism>
<dbReference type="HAMAP" id="MF_00185">
    <property type="entry name" value="IPP_trans"/>
    <property type="match status" value="1"/>
</dbReference>
<dbReference type="InterPro" id="IPR027417">
    <property type="entry name" value="P-loop_NTPase"/>
</dbReference>
<dbReference type="Proteomes" id="UP001236404">
    <property type="component" value="Unassembled WGS sequence"/>
</dbReference>
<proteinExistence type="inferred from homology"/>
<dbReference type="InterPro" id="IPR018022">
    <property type="entry name" value="IPT"/>
</dbReference>
<protein>
    <recommendedName>
        <fullName evidence="10">tRNA dimethylallyltransferase</fullName>
        <ecNumber evidence="10">2.5.1.75</ecNumber>
    </recommendedName>
    <alternativeName>
        <fullName evidence="10">Dimethylallyl diphosphate:tRNA dimethylallyltransferase</fullName>
        <shortName evidence="10">DMAPP:tRNA dimethylallyltransferase</shortName>
        <shortName evidence="10">DMATase</shortName>
    </alternativeName>
    <alternativeName>
        <fullName evidence="10">Isopentenyl-diphosphate:tRNA isopentenyltransferase</fullName>
        <shortName evidence="10">IPP transferase</shortName>
        <shortName evidence="10">IPPT</shortName>
        <shortName evidence="10">IPTase</shortName>
    </alternativeName>
</protein>
<evidence type="ECO:0000256" key="11">
    <source>
        <dbReference type="RuleBase" id="RU003783"/>
    </source>
</evidence>
<feature type="binding site" evidence="10">
    <location>
        <begin position="17"/>
        <end position="24"/>
    </location>
    <ligand>
        <name>ATP</name>
        <dbReference type="ChEBI" id="CHEBI:30616"/>
    </ligand>
</feature>
<comment type="caution">
    <text evidence="10">Lacks conserved residue(s) required for the propagation of feature annotation.</text>
</comment>
<dbReference type="InterPro" id="IPR039657">
    <property type="entry name" value="Dimethylallyltransferase"/>
</dbReference>
<comment type="subunit">
    <text evidence="10">Monomer.</text>
</comment>
<evidence type="ECO:0000256" key="5">
    <source>
        <dbReference type="ARBA" id="ARBA00022694"/>
    </source>
</evidence>
<comment type="cofactor">
    <cofactor evidence="1 10">
        <name>Mg(2+)</name>
        <dbReference type="ChEBI" id="CHEBI:18420"/>
    </cofactor>
</comment>
<evidence type="ECO:0000256" key="7">
    <source>
        <dbReference type="ARBA" id="ARBA00022840"/>
    </source>
</evidence>
<dbReference type="EMBL" id="JAUCMN010000008">
    <property type="protein sequence ID" value="MDM7892509.1"/>
    <property type="molecule type" value="Genomic_DNA"/>
</dbReference>
<keyword evidence="7 10" id="KW-0067">ATP-binding</keyword>
<evidence type="ECO:0000256" key="13">
    <source>
        <dbReference type="RuleBase" id="RU003785"/>
    </source>
</evidence>
<dbReference type="PANTHER" id="PTHR11088">
    <property type="entry name" value="TRNA DIMETHYLALLYLTRANSFERASE"/>
    <property type="match status" value="1"/>
</dbReference>
<evidence type="ECO:0000256" key="8">
    <source>
        <dbReference type="ARBA" id="ARBA00022842"/>
    </source>
</evidence>
<feature type="site" description="Interaction with substrate tRNA" evidence="10">
    <location>
        <position position="134"/>
    </location>
</feature>
<evidence type="ECO:0000256" key="6">
    <source>
        <dbReference type="ARBA" id="ARBA00022741"/>
    </source>
</evidence>
<sequence length="313" mass="33522">MSDADAPAAVDLIAVVGATGTGKSEVALSVAERLRASGRPAEVVNADAMQLYRGMDIGTAKLSLDERRGIPHHQLDVLDVTDEASVAAYQRGARADVERITSDGGTAVLVGGSGLYVSAVLFDLAFPGTDPELRAELEREHAEQGPEALLARLRALDPAAAADVDARNPRRLIRAVEIASRSEVVTPRLPSAPAVWRPARVLHLHRDRSELVGSLHDRAARMFRSGLVDEVDALRAEGLEHGRTARAAIGYSQALDVLHGRATEAEAVEATAIATRKYARRQVSWFKRYEAEVLDVSGTDVAGLQAVARRIVP</sequence>
<gene>
    <name evidence="10 14" type="primary">miaA</name>
    <name evidence="14" type="ORF">QUG93_12510</name>
</gene>
<accession>A0ABT7TSC6</accession>
<evidence type="ECO:0000256" key="1">
    <source>
        <dbReference type="ARBA" id="ARBA00001946"/>
    </source>
</evidence>
<feature type="binding site" evidence="10">
    <location>
        <begin position="19"/>
        <end position="24"/>
    </location>
    <ligand>
        <name>substrate</name>
    </ligand>
</feature>
<keyword evidence="6 10" id="KW-0547">Nucleotide-binding</keyword>
<reference evidence="14 15" key="1">
    <citation type="submission" date="2023-06" db="EMBL/GenBank/DDBJ databases">
        <authorList>
            <person name="Feng G."/>
            <person name="Li J."/>
            <person name="Zhu H."/>
        </authorList>
    </citation>
    <scope>NUCLEOTIDE SEQUENCE [LARGE SCALE GENOMIC DNA]</scope>
    <source>
        <strain evidence="14 15">RHCKG28</strain>
    </source>
</reference>
<dbReference type="PANTHER" id="PTHR11088:SF60">
    <property type="entry name" value="TRNA DIMETHYLALLYLTRANSFERASE"/>
    <property type="match status" value="1"/>
</dbReference>
<dbReference type="Gene3D" id="1.10.20.140">
    <property type="match status" value="1"/>
</dbReference>
<evidence type="ECO:0000313" key="14">
    <source>
        <dbReference type="EMBL" id="MDM7892509.1"/>
    </source>
</evidence>
<feature type="site" description="Interaction with substrate tRNA" evidence="10">
    <location>
        <position position="113"/>
    </location>
</feature>
<dbReference type="EC" id="2.5.1.75" evidence="10"/>
<keyword evidence="8 10" id="KW-0460">Magnesium</keyword>
<evidence type="ECO:0000256" key="10">
    <source>
        <dbReference type="HAMAP-Rule" id="MF_00185"/>
    </source>
</evidence>
<evidence type="ECO:0000256" key="9">
    <source>
        <dbReference type="ARBA" id="ARBA00049563"/>
    </source>
</evidence>
<dbReference type="Pfam" id="PF01715">
    <property type="entry name" value="IPPT"/>
    <property type="match status" value="1"/>
</dbReference>
<evidence type="ECO:0000256" key="2">
    <source>
        <dbReference type="ARBA" id="ARBA00003213"/>
    </source>
</evidence>
<evidence type="ECO:0000256" key="12">
    <source>
        <dbReference type="RuleBase" id="RU003784"/>
    </source>
</evidence>
<dbReference type="Gene3D" id="3.40.50.300">
    <property type="entry name" value="P-loop containing nucleotide triphosphate hydrolases"/>
    <property type="match status" value="1"/>
</dbReference>
<comment type="catalytic activity">
    <reaction evidence="9 10 11">
        <text>adenosine(37) in tRNA + dimethylallyl diphosphate = N(6)-dimethylallyladenosine(37) in tRNA + diphosphate</text>
        <dbReference type="Rhea" id="RHEA:26482"/>
        <dbReference type="Rhea" id="RHEA-COMP:10162"/>
        <dbReference type="Rhea" id="RHEA-COMP:10375"/>
        <dbReference type="ChEBI" id="CHEBI:33019"/>
        <dbReference type="ChEBI" id="CHEBI:57623"/>
        <dbReference type="ChEBI" id="CHEBI:74411"/>
        <dbReference type="ChEBI" id="CHEBI:74415"/>
        <dbReference type="EC" id="2.5.1.75"/>
    </reaction>
</comment>
<evidence type="ECO:0000313" key="15">
    <source>
        <dbReference type="Proteomes" id="UP001236404"/>
    </source>
</evidence>
<keyword evidence="5 10" id="KW-0819">tRNA processing</keyword>
<dbReference type="SUPFAM" id="SSF52540">
    <property type="entry name" value="P-loop containing nucleoside triphosphate hydrolases"/>
    <property type="match status" value="1"/>
</dbReference>